<evidence type="ECO:0000259" key="3">
    <source>
        <dbReference type="PROSITE" id="PS50837"/>
    </source>
</evidence>
<sequence length="1261" mass="143930">MKWTRMVFQMARSSIAKNEEDRMDRHIKSLAIAEYASFDSHRRKKVGRCSPNTRVDVQDQIHRWATEEGHQKHIFWLNGLAGTGKSTLSMSTAVWANEKNILGGSFFFSRDTENLSNPALVFPTLAFQLAEVDLEFKRALYEVLKDVSSVASKELDIQYNLLIRDPLSKCKDPRPLLIVLDALDECSSVVDVKSILRLLLIQDEAKKKLRVFVASRPEDHIRSLFRPLGEGRRAQVVLHEIDPWTVSKDIKTYLELEFTRLAKVSDISEEWVPEEEFNDLVDDCGQFFEYAATAVRFIGDSKVHDPPRQLRKILDIKRGQATTARPYSNLDALYLGVLQNAVSEGFDEDDFSRMRTVVSTIILARNPMCFDALAAFLSLTVKEIRNTLHNLHSVVIVPESNEENVRVFHPSFREFMKDPTRCADKGFQSEVASQEQFMTLRCMDILLDELSDIKVTYEHPSSSLLFCATATNPSVSYTPVGRTIEPGDISWDLLLYARDFWPDHLSASSGNDELLHRLEHFVGDDGFFRKWYFVRDFSLAIRDIKVVKAKINEWVPGGSICVLLSRRLTEVKVDRHMSNRIQIVAHDTNYGELESESSKELERAQAIYSRFLSHMEHWIQSDGPNRKNTFWLRGMSWTRNGKRPINFIFHVLAEWAKNNANVDIVIQPSPSLKGYMRFGHRDRASEIMILSIAQQLAEKLADFKTSFYRAYERNVNVDNVDVRANFLMEPLRQETRKLFHDLVTEPLLEIGNKSTPITILCVLEHPLYVYENESLKNFWMILLEEIAQLVSPIKFIPFVTGPPDSISRSILGRNAQVFTAKMEDFVAEDDIEIYLADALACVYNNFKAVPGLASADVLPHTGDVKSLAKKCGTWFTYASAVVTFIGDEGVSDPPRQLREVLSSDFRVSSLESIYNLYEEFWWTICEDRDLLAKEAIVAIAFLFEILSVRDLSVLLQITTNEIRKLCDELQCIGLVPSVDPAGYRDDEPIRIFHNSFRDFVVGKVDRRAHENVMAMKCFNMMSKLPTIYDERNARSEPGDSETAVQGMCGASVYACRYWTSHLGEALQSSPEIQRCNDEDKAQHEKLSNSSGNSIESSGISNVANRDRSVSSQRSEEVSSSKRGIISVSPTAALGLFSRCGLLRWIFAMRQLGMLEVATTALANFIVLVKEHSCDEDTIELLRTAEQFARELKALKTDDLDMFSALESAWGAIPRDTLFYRTYYNRDEDTELGDARENLARLTNEASLKYWQEFSQYFTRDF</sequence>
<dbReference type="OrthoDB" id="538223at2759"/>
<reference evidence="4 5" key="1">
    <citation type="submission" date="2015-04" db="EMBL/GenBank/DDBJ databases">
        <title>Complete genome sequence of Schizopora paradoxa KUC8140, a cosmopolitan wood degrader in East Asia.</title>
        <authorList>
            <consortium name="DOE Joint Genome Institute"/>
            <person name="Min B."/>
            <person name="Park H."/>
            <person name="Jang Y."/>
            <person name="Kim J.-J."/>
            <person name="Kim K.H."/>
            <person name="Pangilinan J."/>
            <person name="Lipzen A."/>
            <person name="Riley R."/>
            <person name="Grigoriev I.V."/>
            <person name="Spatafora J.W."/>
            <person name="Choi I.-G."/>
        </authorList>
    </citation>
    <scope>NUCLEOTIDE SEQUENCE [LARGE SCALE GENOMIC DNA]</scope>
    <source>
        <strain evidence="4 5">KUC8140</strain>
    </source>
</reference>
<dbReference type="AlphaFoldDB" id="A0A0H2S989"/>
<dbReference type="InParanoid" id="A0A0H2S989"/>
<name>A0A0H2S989_9AGAM</name>
<dbReference type="PANTHER" id="PTHR10039:SF14">
    <property type="entry name" value="NACHT DOMAIN-CONTAINING PROTEIN"/>
    <property type="match status" value="1"/>
</dbReference>
<keyword evidence="1" id="KW-0677">Repeat</keyword>
<accession>A0A0H2S989</accession>
<dbReference type="PANTHER" id="PTHR10039">
    <property type="entry name" value="AMELOGENIN"/>
    <property type="match status" value="1"/>
</dbReference>
<feature type="compositionally biased region" description="Low complexity" evidence="2">
    <location>
        <begin position="1087"/>
        <end position="1101"/>
    </location>
</feature>
<dbReference type="InterPro" id="IPR007111">
    <property type="entry name" value="NACHT_NTPase"/>
</dbReference>
<dbReference type="STRING" id="27342.A0A0H2S989"/>
<evidence type="ECO:0000313" key="5">
    <source>
        <dbReference type="Proteomes" id="UP000053477"/>
    </source>
</evidence>
<organism evidence="4 5">
    <name type="scientific">Schizopora paradoxa</name>
    <dbReference type="NCBI Taxonomy" id="27342"/>
    <lineage>
        <taxon>Eukaryota</taxon>
        <taxon>Fungi</taxon>
        <taxon>Dikarya</taxon>
        <taxon>Basidiomycota</taxon>
        <taxon>Agaricomycotina</taxon>
        <taxon>Agaricomycetes</taxon>
        <taxon>Hymenochaetales</taxon>
        <taxon>Schizoporaceae</taxon>
        <taxon>Schizopora</taxon>
    </lineage>
</organism>
<gene>
    <name evidence="4" type="ORF">SCHPADRAFT_127959</name>
</gene>
<dbReference type="Gene3D" id="3.40.50.300">
    <property type="entry name" value="P-loop containing nucleotide triphosphate hydrolases"/>
    <property type="match status" value="1"/>
</dbReference>
<dbReference type="PROSITE" id="PS50837">
    <property type="entry name" value="NACHT"/>
    <property type="match status" value="1"/>
</dbReference>
<evidence type="ECO:0000313" key="4">
    <source>
        <dbReference type="EMBL" id="KLO18278.1"/>
    </source>
</evidence>
<dbReference type="Pfam" id="PF24883">
    <property type="entry name" value="NPHP3_N"/>
    <property type="match status" value="1"/>
</dbReference>
<dbReference type="InterPro" id="IPR027417">
    <property type="entry name" value="P-loop_NTPase"/>
</dbReference>
<feature type="region of interest" description="Disordered" evidence="2">
    <location>
        <begin position="1074"/>
        <end position="1115"/>
    </location>
</feature>
<dbReference type="InterPro" id="IPR056884">
    <property type="entry name" value="NPHP3-like_N"/>
</dbReference>
<protein>
    <recommendedName>
        <fullName evidence="3">NACHT domain-containing protein</fullName>
    </recommendedName>
</protein>
<evidence type="ECO:0000256" key="1">
    <source>
        <dbReference type="ARBA" id="ARBA00022737"/>
    </source>
</evidence>
<feature type="compositionally biased region" description="Basic and acidic residues" evidence="2">
    <location>
        <begin position="1074"/>
        <end position="1086"/>
    </location>
</feature>
<evidence type="ECO:0000256" key="2">
    <source>
        <dbReference type="SAM" id="MobiDB-lite"/>
    </source>
</evidence>
<feature type="compositionally biased region" description="Basic and acidic residues" evidence="2">
    <location>
        <begin position="1104"/>
        <end position="1115"/>
    </location>
</feature>
<dbReference type="EMBL" id="KQ085896">
    <property type="protein sequence ID" value="KLO18278.1"/>
    <property type="molecule type" value="Genomic_DNA"/>
</dbReference>
<dbReference type="SUPFAM" id="SSF52540">
    <property type="entry name" value="P-loop containing nucleoside triphosphate hydrolases"/>
    <property type="match status" value="1"/>
</dbReference>
<dbReference type="Proteomes" id="UP000053477">
    <property type="component" value="Unassembled WGS sequence"/>
</dbReference>
<feature type="domain" description="NACHT" evidence="3">
    <location>
        <begin position="73"/>
        <end position="217"/>
    </location>
</feature>
<proteinExistence type="predicted"/>
<keyword evidence="5" id="KW-1185">Reference proteome</keyword>